<dbReference type="GO" id="GO:0005975">
    <property type="term" value="P:carbohydrate metabolic process"/>
    <property type="evidence" value="ECO:0007669"/>
    <property type="project" value="InterPro"/>
</dbReference>
<feature type="active site" description="Proton donor" evidence="5">
    <location>
        <position position="21"/>
    </location>
</feature>
<evidence type="ECO:0000256" key="2">
    <source>
        <dbReference type="ARBA" id="ARBA00007658"/>
    </source>
</evidence>
<dbReference type="PANTHER" id="PTHR45679">
    <property type="entry name" value="ER DEGRADATION-ENHANCING ALPHA-MANNOSIDASE-LIKE PROTEIN 2"/>
    <property type="match status" value="1"/>
</dbReference>
<dbReference type="Proteomes" id="UP000321570">
    <property type="component" value="Unassembled WGS sequence"/>
</dbReference>
<keyword evidence="7" id="KW-0326">Glycosidase</keyword>
<evidence type="ECO:0000256" key="7">
    <source>
        <dbReference type="RuleBase" id="RU361193"/>
    </source>
</evidence>
<dbReference type="Gene3D" id="3.50.30.30">
    <property type="match status" value="1"/>
</dbReference>
<dbReference type="InterPro" id="IPR046450">
    <property type="entry name" value="PA_dom_sf"/>
</dbReference>
<dbReference type="EC" id="3.2.1.-" evidence="7"/>
<evidence type="ECO:0000259" key="8">
    <source>
        <dbReference type="Pfam" id="PF02225"/>
    </source>
</evidence>
<dbReference type="GO" id="GO:0016020">
    <property type="term" value="C:membrane"/>
    <property type="evidence" value="ECO:0007669"/>
    <property type="project" value="InterPro"/>
</dbReference>
<dbReference type="InterPro" id="IPR044674">
    <property type="entry name" value="EDEM1/2/3"/>
</dbReference>
<reference evidence="9 10" key="1">
    <citation type="submission" date="2019-07" db="EMBL/GenBank/DDBJ databases">
        <authorList>
            <person name="Jastrzebski P J."/>
            <person name="Paukszto L."/>
            <person name="Jastrzebski P J."/>
        </authorList>
    </citation>
    <scope>NUCLEOTIDE SEQUENCE [LARGE SCALE GENOMIC DNA]</scope>
    <source>
        <strain evidence="9 10">WMS-il1</strain>
    </source>
</reference>
<dbReference type="InterPro" id="IPR012341">
    <property type="entry name" value="6hp_glycosidase-like_sf"/>
</dbReference>
<dbReference type="InterPro" id="IPR036026">
    <property type="entry name" value="Seven-hairpin_glycosidases"/>
</dbReference>
<organism evidence="9 10">
    <name type="scientific">Hymenolepis diminuta</name>
    <name type="common">Rat tapeworm</name>
    <dbReference type="NCBI Taxonomy" id="6216"/>
    <lineage>
        <taxon>Eukaryota</taxon>
        <taxon>Metazoa</taxon>
        <taxon>Spiralia</taxon>
        <taxon>Lophotrochozoa</taxon>
        <taxon>Platyhelminthes</taxon>
        <taxon>Cestoda</taxon>
        <taxon>Eucestoda</taxon>
        <taxon>Cyclophyllidea</taxon>
        <taxon>Hymenolepididae</taxon>
        <taxon>Hymenolepis</taxon>
    </lineage>
</organism>
<comment type="similarity">
    <text evidence="2 7">Belongs to the glycosyl hydrolase 47 family.</text>
</comment>
<evidence type="ECO:0000313" key="10">
    <source>
        <dbReference type="Proteomes" id="UP000321570"/>
    </source>
</evidence>
<comment type="subcellular location">
    <subcellularLocation>
        <location evidence="1">Endoplasmic reticulum</location>
    </subcellularLocation>
</comment>
<feature type="binding site" evidence="6">
    <location>
        <position position="367"/>
    </location>
    <ligand>
        <name>Ca(2+)</name>
        <dbReference type="ChEBI" id="CHEBI:29108"/>
    </ligand>
</feature>
<keyword evidence="7" id="KW-0378">Hydrolase</keyword>
<keyword evidence="6" id="KW-0106">Calcium</keyword>
<feature type="domain" description="PA" evidence="8">
    <location>
        <begin position="595"/>
        <end position="720"/>
    </location>
</feature>
<feature type="active site" evidence="5">
    <location>
        <position position="163"/>
    </location>
</feature>
<evidence type="ECO:0000256" key="6">
    <source>
        <dbReference type="PIRSR" id="PIRSR601382-2"/>
    </source>
</evidence>
<dbReference type="Pfam" id="PF01532">
    <property type="entry name" value="Glyco_hydro_47"/>
    <property type="match status" value="1"/>
</dbReference>
<dbReference type="InterPro" id="IPR003137">
    <property type="entry name" value="PA_domain"/>
</dbReference>
<dbReference type="Pfam" id="PF02225">
    <property type="entry name" value="PA"/>
    <property type="match status" value="1"/>
</dbReference>
<keyword evidence="3" id="KW-0256">Endoplasmic reticulum</keyword>
<dbReference type="EMBL" id="CABIJS010000521">
    <property type="protein sequence ID" value="VUZ52679.1"/>
    <property type="molecule type" value="Genomic_DNA"/>
</dbReference>
<evidence type="ECO:0000256" key="4">
    <source>
        <dbReference type="ARBA" id="ARBA00023180"/>
    </source>
</evidence>
<evidence type="ECO:0000256" key="3">
    <source>
        <dbReference type="ARBA" id="ARBA00022824"/>
    </source>
</evidence>
<name>A0A564Z071_HYMDI</name>
<feature type="active site" evidence="5">
    <location>
        <position position="281"/>
    </location>
</feature>
<dbReference type="InterPro" id="IPR001382">
    <property type="entry name" value="Glyco_hydro_47"/>
</dbReference>
<evidence type="ECO:0000256" key="1">
    <source>
        <dbReference type="ARBA" id="ARBA00004240"/>
    </source>
</evidence>
<dbReference type="GO" id="GO:0005509">
    <property type="term" value="F:calcium ion binding"/>
    <property type="evidence" value="ECO:0007669"/>
    <property type="project" value="InterPro"/>
</dbReference>
<dbReference type="GO" id="GO:0004571">
    <property type="term" value="F:mannosyl-oligosaccharide 1,2-alpha-mannosidase activity"/>
    <property type="evidence" value="ECO:0007669"/>
    <property type="project" value="InterPro"/>
</dbReference>
<accession>A0A564Z071</accession>
<dbReference type="PRINTS" id="PR00747">
    <property type="entry name" value="GLYHDRLASE47"/>
</dbReference>
<proteinExistence type="inferred from homology"/>
<dbReference type="AlphaFoldDB" id="A0A564Z071"/>
<dbReference type="SUPFAM" id="SSF48225">
    <property type="entry name" value="Seven-hairpin glycosidases"/>
    <property type="match status" value="1"/>
</dbReference>
<keyword evidence="4" id="KW-0325">Glycoprotein</keyword>
<dbReference type="Gene3D" id="1.50.10.10">
    <property type="match status" value="1"/>
</dbReference>
<evidence type="ECO:0000313" key="9">
    <source>
        <dbReference type="EMBL" id="VUZ52679.1"/>
    </source>
</evidence>
<protein>
    <recommendedName>
        <fullName evidence="7">alpha-1,2-Mannosidase</fullName>
        <ecNumber evidence="7">3.2.1.-</ecNumber>
    </recommendedName>
</protein>
<dbReference type="GO" id="GO:0044322">
    <property type="term" value="C:endoplasmic reticulum quality control compartment"/>
    <property type="evidence" value="ECO:0007669"/>
    <property type="project" value="GOC"/>
</dbReference>
<dbReference type="PANTHER" id="PTHR45679:SF2">
    <property type="entry name" value="ER DEGRADATION-ENHANCING ALPHA-MANNOSIDASE-LIKE PROTEIN 3"/>
    <property type="match status" value="1"/>
</dbReference>
<keyword evidence="6" id="KW-0479">Metal-binding</keyword>
<feature type="non-terminal residue" evidence="9">
    <location>
        <position position="1"/>
    </location>
</feature>
<evidence type="ECO:0000256" key="5">
    <source>
        <dbReference type="PIRSR" id="PIRSR601382-1"/>
    </source>
</evidence>
<keyword evidence="10" id="KW-1185">Reference proteome</keyword>
<sequence length="930" mass="104226">AVIRVIRDVSFDQNHDVSVFETNIRVIGGLLGGHVAALALMENNSNRMKWYNNELLNMSVELGNRLLPAFNTSTGLPFSHINLHTGQPGPIDHTCTACAGTLILEFAALSRFSGNPIYEKLADKALSYIWHQRNRYSDLVGTVINIFNGEWIKKESGVGAGIDSYYESLFKAYGLLGDPEYLHRFKTHYSAVGRYLGSPSTKAFPFSFLSVFMHKPSERARMFMDSLEAFWPGLQAIAGDVDAAVAHHEMLYMVHKKNGLLPEAFTTDLDVYWPHHLIRPELVESTYHLYKNTHDPYYLEVGAELLESIEKYTRVPCGFAALEDIRVMKYSDRMDSFVLAETFKYFYLLFSDPKELPIDIDRYVFTTQAHILPIGLPRTHSPVLTQTARLSAEELSISLKGLCPAPDKNASRAITLRRLLMPQLLTSTCPVVKRYDHLEEIRQPLRNKLRAMKELKVEPTELPPVTLSAATLNVNDVTHLQMLRRMGIMVTVGGSGEIQLKLNRTEASSAVLGITGLKFIEEVIQLNKAGTLENPIEVIHTQTIALIDPPHFGRTRFEAGPSMFTYYPGENSPPPNTSSSSAALVNSSDDWEPVVGPLVIAEPFDACSPVYADGFLMANDQLHSDLVDSPPPEKEGELPKQLLKDAIVLVQRGGCMFMDKAKNIKRVGARGVIVIDNKPSSTSARDKFFYMSGDSPDGKPPEEHLQLPFVFLYHEEGQTLTNAMERRWMSEKKPVVVMIAKREDSPKILSYGLRYLDSLFESKQRGEAKKSEQCYELSTGVEEVQSTCFLKKRIRVDGIHEEDADGWSMTLGPIENTHAFLSIDPSSGKVFPTNPAAWIDFLDRNWPTKNYDKNCKDLVLAVSEAALSQITEVDEVKGRQSMTKLTQTWRDRLSNCLQGLTTPETTNAESNECQKPYLQLTLNLAANNSC</sequence>
<comment type="cofactor">
    <cofactor evidence="6">
        <name>Ca(2+)</name>
        <dbReference type="ChEBI" id="CHEBI:29108"/>
    </cofactor>
</comment>
<dbReference type="GO" id="GO:1904380">
    <property type="term" value="P:endoplasmic reticulum mannose trimming"/>
    <property type="evidence" value="ECO:0007669"/>
    <property type="project" value="InterPro"/>
</dbReference>
<dbReference type="SUPFAM" id="SSF52025">
    <property type="entry name" value="PA domain"/>
    <property type="match status" value="1"/>
</dbReference>
<gene>
    <name evidence="9" type="ORF">WMSIL1_LOCUS11193</name>
</gene>
<feature type="active site" description="Proton donor" evidence="5">
    <location>
        <position position="263"/>
    </location>
</feature>